<sequence length="68" mass="8346">MDFSLCIDKETNKPRGYAFIEYKGYERERERSHERGREREREKSRGHSHDRPRDRDHRCKKKGNSLQP</sequence>
<accession>A0ACC0P286</accession>
<comment type="caution">
    <text evidence="1">The sequence shown here is derived from an EMBL/GenBank/DDBJ whole genome shotgun (WGS) entry which is preliminary data.</text>
</comment>
<organism evidence="1 2">
    <name type="scientific">Rhododendron molle</name>
    <name type="common">Chinese azalea</name>
    <name type="synonym">Azalea mollis</name>
    <dbReference type="NCBI Taxonomy" id="49168"/>
    <lineage>
        <taxon>Eukaryota</taxon>
        <taxon>Viridiplantae</taxon>
        <taxon>Streptophyta</taxon>
        <taxon>Embryophyta</taxon>
        <taxon>Tracheophyta</taxon>
        <taxon>Spermatophyta</taxon>
        <taxon>Magnoliopsida</taxon>
        <taxon>eudicotyledons</taxon>
        <taxon>Gunneridae</taxon>
        <taxon>Pentapetalae</taxon>
        <taxon>asterids</taxon>
        <taxon>Ericales</taxon>
        <taxon>Ericaceae</taxon>
        <taxon>Ericoideae</taxon>
        <taxon>Rhodoreae</taxon>
        <taxon>Rhododendron</taxon>
    </lineage>
</organism>
<reference evidence="1" key="1">
    <citation type="submission" date="2022-02" db="EMBL/GenBank/DDBJ databases">
        <title>Plant Genome Project.</title>
        <authorList>
            <person name="Zhang R.-G."/>
        </authorList>
    </citation>
    <scope>NUCLEOTIDE SEQUENCE</scope>
    <source>
        <strain evidence="1">AT1</strain>
    </source>
</reference>
<keyword evidence="2" id="KW-1185">Reference proteome</keyword>
<name>A0ACC0P286_RHOML</name>
<evidence type="ECO:0000313" key="1">
    <source>
        <dbReference type="EMBL" id="KAI8558958.1"/>
    </source>
</evidence>
<dbReference type="EMBL" id="CM046391">
    <property type="protein sequence ID" value="KAI8558958.1"/>
    <property type="molecule type" value="Genomic_DNA"/>
</dbReference>
<protein>
    <submittedName>
        <fullName evidence="1">Uncharacterized protein</fullName>
    </submittedName>
</protein>
<proteinExistence type="predicted"/>
<dbReference type="Proteomes" id="UP001062846">
    <property type="component" value="Chromosome 4"/>
</dbReference>
<gene>
    <name evidence="1" type="ORF">RHMOL_Rhmol04G0136800</name>
</gene>
<evidence type="ECO:0000313" key="2">
    <source>
        <dbReference type="Proteomes" id="UP001062846"/>
    </source>
</evidence>